<reference evidence="1 2" key="1">
    <citation type="submission" date="2016-11" db="EMBL/GenBank/DDBJ databases">
        <authorList>
            <person name="Jaros S."/>
            <person name="Januszkiewicz K."/>
            <person name="Wedrychowicz H."/>
        </authorList>
    </citation>
    <scope>NUCLEOTIDE SEQUENCE [LARGE SCALE GENOMIC DNA]</scope>
    <source>
        <strain evidence="1 2">DSM 26910</strain>
    </source>
</reference>
<gene>
    <name evidence="1" type="ORF">SAMN05444274_102513</name>
</gene>
<dbReference type="OrthoDB" id="9771991at2"/>
<organism evidence="1 2">
    <name type="scientific">Mariniphaga anaerophila</name>
    <dbReference type="NCBI Taxonomy" id="1484053"/>
    <lineage>
        <taxon>Bacteria</taxon>
        <taxon>Pseudomonadati</taxon>
        <taxon>Bacteroidota</taxon>
        <taxon>Bacteroidia</taxon>
        <taxon>Marinilabiliales</taxon>
        <taxon>Prolixibacteraceae</taxon>
        <taxon>Mariniphaga</taxon>
    </lineage>
</organism>
<dbReference type="RefSeq" id="WP_072999736.1">
    <property type="nucleotide sequence ID" value="NZ_FQUM01000002.1"/>
</dbReference>
<dbReference type="EMBL" id="FQUM01000002">
    <property type="protein sequence ID" value="SHE83129.1"/>
    <property type="molecule type" value="Genomic_DNA"/>
</dbReference>
<dbReference type="AlphaFoldDB" id="A0A1M4WPG3"/>
<proteinExistence type="predicted"/>
<evidence type="ECO:0008006" key="3">
    <source>
        <dbReference type="Google" id="ProtNLM"/>
    </source>
</evidence>
<keyword evidence="2" id="KW-1185">Reference proteome</keyword>
<name>A0A1M4WPG3_9BACT</name>
<dbReference type="Proteomes" id="UP000184164">
    <property type="component" value="Unassembled WGS sequence"/>
</dbReference>
<accession>A0A1M4WPG3</accession>
<evidence type="ECO:0000313" key="2">
    <source>
        <dbReference type="Proteomes" id="UP000184164"/>
    </source>
</evidence>
<evidence type="ECO:0000313" key="1">
    <source>
        <dbReference type="EMBL" id="SHE83129.1"/>
    </source>
</evidence>
<dbReference type="STRING" id="1484053.SAMN05444274_102513"/>
<protein>
    <recommendedName>
        <fullName evidence="3">Short chain amide porin</fullName>
    </recommendedName>
</protein>
<sequence length="430" mass="48647">MRASQIITFIVLIFFCSVAKGKNNSSLTKNKGIIIKLNEDGSAYSKFSFASQFWFRQTQLNPGSKTASGDPVNAEADLALRRTRFSMFNKLNDNIIFYTQLGFNNLNASNPKSVLFFHDVWAMYDFVPKSFSVGIGLNGWNGISRLTNTSYQKTMTLDNPGFSIPAVNHTDLNIRQLGIFAKGTAGKLNYRFSVAKPMIYNSVPENPEQEKGYEFPSTNLAYKGYFAWHFWEKEYFQTSYVPMTYFGTKKICNVGAGFDIFPDAIAEFDEEGNRTLNDRALFGTDFFMELPFENNQTVSVYAVFYDYDFGKNYLRRSGAMNYWHGGTLAEGAGNNEFKTGTGNILYGTFGYLFPQNLFEKAGRLQLFYAYSHKNFEALPRALSNHDFGANLFVNGHKLKLSVQYSLRPMSDNADGADHLGAFLFQTQIVI</sequence>